<proteinExistence type="predicted"/>
<sequence>MEHLRMNGAYWGLTALDLMGKLNTVDVDEVVSWVLSCQHESGCSIFYFVCLDREYLLSVGEFSL</sequence>
<name>A0AAV1WB55_LUPLU</name>
<dbReference type="SUPFAM" id="SSF48239">
    <property type="entry name" value="Terpenoid cyclases/Protein prenyltransferases"/>
    <property type="match status" value="1"/>
</dbReference>
<keyword evidence="4" id="KW-1185">Reference proteome</keyword>
<keyword evidence="1" id="KW-0677">Repeat</keyword>
<dbReference type="Gene3D" id="1.50.10.20">
    <property type="match status" value="1"/>
</dbReference>
<dbReference type="GO" id="GO:0003824">
    <property type="term" value="F:catalytic activity"/>
    <property type="evidence" value="ECO:0007669"/>
    <property type="project" value="InterPro"/>
</dbReference>
<dbReference type="EMBL" id="CAXHTB010000005">
    <property type="protein sequence ID" value="CAL0306412.1"/>
    <property type="molecule type" value="Genomic_DNA"/>
</dbReference>
<dbReference type="AlphaFoldDB" id="A0AAV1WB55"/>
<evidence type="ECO:0000313" key="3">
    <source>
        <dbReference type="EMBL" id="CAL0306412.1"/>
    </source>
</evidence>
<dbReference type="InterPro" id="IPR001330">
    <property type="entry name" value="Prenyltrans"/>
</dbReference>
<accession>A0AAV1WB55</accession>
<evidence type="ECO:0000256" key="1">
    <source>
        <dbReference type="ARBA" id="ARBA00022737"/>
    </source>
</evidence>
<dbReference type="Proteomes" id="UP001497480">
    <property type="component" value="Unassembled WGS sequence"/>
</dbReference>
<evidence type="ECO:0000259" key="2">
    <source>
        <dbReference type="Pfam" id="PF00432"/>
    </source>
</evidence>
<gene>
    <name evidence="3" type="ORF">LLUT_LOCUS7472</name>
</gene>
<organism evidence="3 4">
    <name type="scientific">Lupinus luteus</name>
    <name type="common">European yellow lupine</name>
    <dbReference type="NCBI Taxonomy" id="3873"/>
    <lineage>
        <taxon>Eukaryota</taxon>
        <taxon>Viridiplantae</taxon>
        <taxon>Streptophyta</taxon>
        <taxon>Embryophyta</taxon>
        <taxon>Tracheophyta</taxon>
        <taxon>Spermatophyta</taxon>
        <taxon>Magnoliopsida</taxon>
        <taxon>eudicotyledons</taxon>
        <taxon>Gunneridae</taxon>
        <taxon>Pentapetalae</taxon>
        <taxon>rosids</taxon>
        <taxon>fabids</taxon>
        <taxon>Fabales</taxon>
        <taxon>Fabaceae</taxon>
        <taxon>Papilionoideae</taxon>
        <taxon>50 kb inversion clade</taxon>
        <taxon>genistoids sensu lato</taxon>
        <taxon>core genistoids</taxon>
        <taxon>Genisteae</taxon>
        <taxon>Lupinus</taxon>
    </lineage>
</organism>
<reference evidence="3 4" key="1">
    <citation type="submission" date="2024-03" db="EMBL/GenBank/DDBJ databases">
        <authorList>
            <person name="Martinez-Hernandez J."/>
        </authorList>
    </citation>
    <scope>NUCLEOTIDE SEQUENCE [LARGE SCALE GENOMIC DNA]</scope>
</reference>
<comment type="caution">
    <text evidence="3">The sequence shown here is derived from an EMBL/GenBank/DDBJ whole genome shotgun (WGS) entry which is preliminary data.</text>
</comment>
<protein>
    <recommendedName>
        <fullName evidence="2">Prenyltransferase alpha-alpha toroid domain-containing protein</fullName>
    </recommendedName>
</protein>
<dbReference type="InterPro" id="IPR008930">
    <property type="entry name" value="Terpenoid_cyclase/PrenylTrfase"/>
</dbReference>
<dbReference type="Pfam" id="PF00432">
    <property type="entry name" value="Prenyltrans"/>
    <property type="match status" value="1"/>
</dbReference>
<evidence type="ECO:0000313" key="4">
    <source>
        <dbReference type="Proteomes" id="UP001497480"/>
    </source>
</evidence>
<feature type="domain" description="Prenyltransferase alpha-alpha toroid" evidence="2">
    <location>
        <begin position="2"/>
        <end position="42"/>
    </location>
</feature>